<dbReference type="EMBL" id="FR824270">
    <property type="protein sequence ID" value="CCA24172.1"/>
    <property type="molecule type" value="Genomic_DNA"/>
</dbReference>
<name>F0WS54_9STRA</name>
<reference evidence="2" key="1">
    <citation type="journal article" date="2011" name="PLoS Biol.">
        <title>Gene gain and loss during evolution of obligate parasitism in the white rust pathogen of Arabidopsis thaliana.</title>
        <authorList>
            <person name="Kemen E."/>
            <person name="Gardiner A."/>
            <person name="Schultz-Larsen T."/>
            <person name="Kemen A.C."/>
            <person name="Balmuth A.L."/>
            <person name="Robert-Seilaniantz A."/>
            <person name="Bailey K."/>
            <person name="Holub E."/>
            <person name="Studholme D.J."/>
            <person name="Maclean D."/>
            <person name="Jones J.D."/>
        </authorList>
    </citation>
    <scope>NUCLEOTIDE SEQUENCE</scope>
</reference>
<dbReference type="Gene3D" id="1.10.8.10">
    <property type="entry name" value="DNA helicase RuvA subunit, C-terminal domain"/>
    <property type="match status" value="1"/>
</dbReference>
<dbReference type="HOGENOM" id="CLU_759551_0_0_1"/>
<protein>
    <submittedName>
        <fullName evidence="2">AlNc14C225G9193 protein</fullName>
    </submittedName>
</protein>
<evidence type="ECO:0000313" key="2">
    <source>
        <dbReference type="EMBL" id="CCA24172.1"/>
    </source>
</evidence>
<gene>
    <name evidence="2" type="primary">AlNc14C225G9193</name>
    <name evidence="2" type="ORF">ALNC14_103160</name>
</gene>
<dbReference type="AlphaFoldDB" id="F0WS54"/>
<evidence type="ECO:0000259" key="1">
    <source>
        <dbReference type="PROSITE" id="PS50030"/>
    </source>
</evidence>
<feature type="domain" description="UBA" evidence="1">
    <location>
        <begin position="322"/>
        <end position="365"/>
    </location>
</feature>
<reference evidence="2" key="2">
    <citation type="submission" date="2011-02" db="EMBL/GenBank/DDBJ databases">
        <authorList>
            <person name="MacLean D."/>
        </authorList>
    </citation>
    <scope>NUCLEOTIDE SEQUENCE</scope>
</reference>
<organism evidence="2">
    <name type="scientific">Albugo laibachii Nc14</name>
    <dbReference type="NCBI Taxonomy" id="890382"/>
    <lineage>
        <taxon>Eukaryota</taxon>
        <taxon>Sar</taxon>
        <taxon>Stramenopiles</taxon>
        <taxon>Oomycota</taxon>
        <taxon>Peronosporomycetes</taxon>
        <taxon>Albuginales</taxon>
        <taxon>Albuginaceae</taxon>
        <taxon>Albugo</taxon>
    </lineage>
</organism>
<dbReference type="PROSITE" id="PS50030">
    <property type="entry name" value="UBA"/>
    <property type="match status" value="1"/>
</dbReference>
<accession>F0WS54</accession>
<sequence>MRFNYINAVSIKIVLLLHKHIANLYFTKPVASARGLIDKQMQLFVKFVDCNNDSLELKKSGSADIILQIADSEHRIATYELKEKLLKEIYKSDLLASNNEKQDGDDKSSWLLILRGRVLADCDILDLYTLTCNDFLVFTEDNHAQSGLRPPMSQIAPSSTESDLLKVLLEMGFLEKNVRAILARCSDVNDAIALLTAENDGNGTNDAINAHIPDINHLINGYPELEPMKHLLCDIRYHHQLVEWCLQTRKMQISEAFTTMHHLFDDELLTQLMRIPMTTLAFLQLPMNAIHSISMQIDNRMNKDSVEVVNDRSSSARQRESVKDSSSMEALQRMIAMGFDPDLVLGIYESCNQNEDSTLESLLSL</sequence>
<dbReference type="InterPro" id="IPR015940">
    <property type="entry name" value="UBA"/>
</dbReference>
<proteinExistence type="predicted"/>